<evidence type="ECO:0000313" key="1">
    <source>
        <dbReference type="EMBL" id="CAJ2671618.1"/>
    </source>
</evidence>
<name>A0ACB0LT08_TRIPR</name>
<sequence length="118" mass="13544">MTRFQDFLFLFSSIGCCHGDCYVELILSKSLLLLLSIVRASAPCTTYEYIILLQGLILSSFLRLSTFQSLLFDTQYQLLSDDVALIFLCGCYRRIAYKFVVCCGTRGKRSMSMKRSRF</sequence>
<dbReference type="EMBL" id="CASHSV030000615">
    <property type="protein sequence ID" value="CAJ2671618.1"/>
    <property type="molecule type" value="Genomic_DNA"/>
</dbReference>
<accession>A0ACB0LT08</accession>
<protein>
    <submittedName>
        <fullName evidence="1">Uncharacterized protein</fullName>
    </submittedName>
</protein>
<organism evidence="1 2">
    <name type="scientific">Trifolium pratense</name>
    <name type="common">Red clover</name>
    <dbReference type="NCBI Taxonomy" id="57577"/>
    <lineage>
        <taxon>Eukaryota</taxon>
        <taxon>Viridiplantae</taxon>
        <taxon>Streptophyta</taxon>
        <taxon>Embryophyta</taxon>
        <taxon>Tracheophyta</taxon>
        <taxon>Spermatophyta</taxon>
        <taxon>Magnoliopsida</taxon>
        <taxon>eudicotyledons</taxon>
        <taxon>Gunneridae</taxon>
        <taxon>Pentapetalae</taxon>
        <taxon>rosids</taxon>
        <taxon>fabids</taxon>
        <taxon>Fabales</taxon>
        <taxon>Fabaceae</taxon>
        <taxon>Papilionoideae</taxon>
        <taxon>50 kb inversion clade</taxon>
        <taxon>NPAAA clade</taxon>
        <taxon>Hologalegina</taxon>
        <taxon>IRL clade</taxon>
        <taxon>Trifolieae</taxon>
        <taxon>Trifolium</taxon>
    </lineage>
</organism>
<comment type="caution">
    <text evidence="1">The sequence shown here is derived from an EMBL/GenBank/DDBJ whole genome shotgun (WGS) entry which is preliminary data.</text>
</comment>
<keyword evidence="2" id="KW-1185">Reference proteome</keyword>
<proteinExistence type="predicted"/>
<evidence type="ECO:0000313" key="2">
    <source>
        <dbReference type="Proteomes" id="UP001177021"/>
    </source>
</evidence>
<dbReference type="Proteomes" id="UP001177021">
    <property type="component" value="Unassembled WGS sequence"/>
</dbReference>
<reference evidence="1" key="1">
    <citation type="submission" date="2023-10" db="EMBL/GenBank/DDBJ databases">
        <authorList>
            <person name="Rodriguez Cubillos JULIANA M."/>
            <person name="De Vega J."/>
        </authorList>
    </citation>
    <scope>NUCLEOTIDE SEQUENCE</scope>
</reference>
<gene>
    <name evidence="1" type="ORF">MILVUS5_LOCUS35416</name>
</gene>